<dbReference type="PANTHER" id="PTHR42791">
    <property type="entry name" value="GNAT FAMILY ACETYLTRANSFERASE"/>
    <property type="match status" value="1"/>
</dbReference>
<dbReference type="InterPro" id="IPR000182">
    <property type="entry name" value="GNAT_dom"/>
</dbReference>
<geneLocation type="plasmid" evidence="2 3">
    <name>pDAETH-2</name>
</geneLocation>
<feature type="domain" description="N-acetyltransferase" evidence="1">
    <location>
        <begin position="120"/>
        <end position="182"/>
    </location>
</feature>
<gene>
    <name evidence="2" type="ORF">DAETH_42810</name>
</gene>
<dbReference type="Pfam" id="PF00583">
    <property type="entry name" value="Acetyltransf_1"/>
    <property type="match status" value="1"/>
</dbReference>
<dbReference type="EMBL" id="AP026562">
    <property type="protein sequence ID" value="BDP44312.1"/>
    <property type="molecule type" value="Genomic_DNA"/>
</dbReference>
<dbReference type="Gene3D" id="3.40.630.30">
    <property type="match status" value="1"/>
</dbReference>
<dbReference type="InterPro" id="IPR016181">
    <property type="entry name" value="Acyl_CoA_acyltransferase"/>
</dbReference>
<evidence type="ECO:0000313" key="3">
    <source>
        <dbReference type="Proteomes" id="UP001064971"/>
    </source>
</evidence>
<organism evidence="2 3">
    <name type="scientific">Deinococcus aetherius</name>
    <dbReference type="NCBI Taxonomy" id="200252"/>
    <lineage>
        <taxon>Bacteria</taxon>
        <taxon>Thermotogati</taxon>
        <taxon>Deinococcota</taxon>
        <taxon>Deinococci</taxon>
        <taxon>Deinococcales</taxon>
        <taxon>Deinococcaceae</taxon>
        <taxon>Deinococcus</taxon>
    </lineage>
</organism>
<accession>A0ABM8AKH6</accession>
<evidence type="ECO:0000313" key="2">
    <source>
        <dbReference type="EMBL" id="BDP44312.1"/>
    </source>
</evidence>
<keyword evidence="3" id="KW-1185">Reference proteome</keyword>
<dbReference type="PANTHER" id="PTHR42791:SF1">
    <property type="entry name" value="N-ACETYLTRANSFERASE DOMAIN-CONTAINING PROTEIN"/>
    <property type="match status" value="1"/>
</dbReference>
<proteinExistence type="predicted"/>
<dbReference type="InterPro" id="IPR052523">
    <property type="entry name" value="Trichothecene_AcTrans"/>
</dbReference>
<dbReference type="RefSeq" id="WP_264778162.1">
    <property type="nucleotide sequence ID" value="NZ_AP026562.1"/>
</dbReference>
<dbReference type="Proteomes" id="UP001064971">
    <property type="component" value="Plasmid pDAETH-2"/>
</dbReference>
<protein>
    <submittedName>
        <fullName evidence="2">GCN5-like N-acetyltransferase</fullName>
    </submittedName>
</protein>
<reference evidence="2" key="1">
    <citation type="submission" date="2022-07" db="EMBL/GenBank/DDBJ databases">
        <title>Complete Genome Sequence of the Radioresistant Bacterium Deinococcus aetherius ST0316, Isolated from the Air Dust collected in Lower Stratosphere above Japan.</title>
        <authorList>
            <person name="Satoh K."/>
            <person name="Hagiwara K."/>
            <person name="Katsumata K."/>
            <person name="Kubo A."/>
            <person name="Yokobori S."/>
            <person name="Yamagishi A."/>
            <person name="Oono Y."/>
            <person name="Narumi I."/>
        </authorList>
    </citation>
    <scope>NUCLEOTIDE SEQUENCE</scope>
    <source>
        <strain evidence="2">ST0316</strain>
        <plasmid evidence="2">pDAETH-2</plasmid>
    </source>
</reference>
<dbReference type="CDD" id="cd04301">
    <property type="entry name" value="NAT_SF"/>
    <property type="match status" value="1"/>
</dbReference>
<sequence length="207" mass="22339">MTASSLPLPAALQARHLREAALMLGRAFHDDPLITHLLPDPARRGREAPGFLGGLARCCLAYGEVHAAPGLAGVACWLPPGEHATTWRHLRTGGLAVPRQLGGAGLRRVLAVQAYLGREHARHAPGPHWYLYLLGVEPACQGRGVGRALLSPSLARADAQGVACYLETQNPRNVGFYERQGFRVTSDGQVPGTALRVWTMRRDPALR</sequence>
<evidence type="ECO:0000259" key="1">
    <source>
        <dbReference type="Pfam" id="PF00583"/>
    </source>
</evidence>
<dbReference type="SUPFAM" id="SSF55729">
    <property type="entry name" value="Acyl-CoA N-acyltransferases (Nat)"/>
    <property type="match status" value="1"/>
</dbReference>
<name>A0ABM8AKH6_9DEIO</name>
<keyword evidence="2" id="KW-0614">Plasmid</keyword>